<gene>
    <name evidence="2" type="ORF">WMO45_09020</name>
</gene>
<accession>A0ABV1EPZ1</accession>
<protein>
    <recommendedName>
        <fullName evidence="4">DUF4179 domain-containing protein</fullName>
    </recommendedName>
</protein>
<evidence type="ECO:0000313" key="3">
    <source>
        <dbReference type="Proteomes" id="UP001440599"/>
    </source>
</evidence>
<dbReference type="Proteomes" id="UP001440599">
    <property type="component" value="Unassembled WGS sequence"/>
</dbReference>
<proteinExistence type="predicted"/>
<feature type="transmembrane region" description="Helical" evidence="1">
    <location>
        <begin position="49"/>
        <end position="71"/>
    </location>
</feature>
<evidence type="ECO:0000313" key="2">
    <source>
        <dbReference type="EMBL" id="MEQ2456664.1"/>
    </source>
</evidence>
<name>A0ABV1EPZ1_9FIRM</name>
<comment type="caution">
    <text evidence="2">The sequence shown here is derived from an EMBL/GenBank/DDBJ whole genome shotgun (WGS) entry which is preliminary data.</text>
</comment>
<reference evidence="2 3" key="1">
    <citation type="submission" date="2024-03" db="EMBL/GenBank/DDBJ databases">
        <title>Human intestinal bacterial collection.</title>
        <authorList>
            <person name="Pauvert C."/>
            <person name="Hitch T.C.A."/>
            <person name="Clavel T."/>
        </authorList>
    </citation>
    <scope>NUCLEOTIDE SEQUENCE [LARGE SCALE GENOMIC DNA]</scope>
    <source>
        <strain evidence="2 3">CLA-AP-H34</strain>
    </source>
</reference>
<organism evidence="2 3">
    <name type="scientific">Flavonifractor hominis</name>
    <dbReference type="NCBI Taxonomy" id="3133178"/>
    <lineage>
        <taxon>Bacteria</taxon>
        <taxon>Bacillati</taxon>
        <taxon>Bacillota</taxon>
        <taxon>Clostridia</taxon>
        <taxon>Eubacteriales</taxon>
        <taxon>Oscillospiraceae</taxon>
        <taxon>Flavonifractor</taxon>
    </lineage>
</organism>
<keyword evidence="3" id="KW-1185">Reference proteome</keyword>
<evidence type="ECO:0008006" key="4">
    <source>
        <dbReference type="Google" id="ProtNLM"/>
    </source>
</evidence>
<keyword evidence="1" id="KW-0472">Membrane</keyword>
<keyword evidence="1" id="KW-1133">Transmembrane helix</keyword>
<dbReference type="RefSeq" id="WP_349140337.1">
    <property type="nucleotide sequence ID" value="NZ_JBBMFT010000004.1"/>
</dbReference>
<sequence length="421" mass="45912">MWKQEYKQELNAIGPNPEQMARLRWMVEQAKQGLPETREPTHYRPGRRAVATVVLCAALAVSALAAGPSLWQTLEAHLGPYAPFAREVEGTATGQGIRLELLSAVSDGYTARVYYTLTDQKGGRFNDHTRVHAWLKGTTLGGVALGSHVVSYDADSGTLLMETSVEGVDTSQPVELEVLEIDPAYYMLWDGRFEPVVPEKPLETETTAEGEVVLKAGQNPQTSPDTDVVSISSMGFDGEGNFHIRLTLAEGYSNDALLAVPYNAAGEQIGTTKAQTAVARGVDSLIEGITQADVADIAFIRVYGPYRGPEETIEGTWTLPVELKAAEQKIIQVGRTLADGFYVERIEVSGMNIAVFFRDGDKNWFPVWVTDRAGETAGVPLDYMNFNADTGLSCGIWSYETPIDLKNLTALTLLGETFPLD</sequence>
<keyword evidence="1" id="KW-0812">Transmembrane</keyword>
<dbReference type="EMBL" id="JBBMFT010000004">
    <property type="protein sequence ID" value="MEQ2456664.1"/>
    <property type="molecule type" value="Genomic_DNA"/>
</dbReference>
<evidence type="ECO:0000256" key="1">
    <source>
        <dbReference type="SAM" id="Phobius"/>
    </source>
</evidence>